<dbReference type="GO" id="GO:0016829">
    <property type="term" value="F:lyase activity"/>
    <property type="evidence" value="ECO:0007669"/>
    <property type="project" value="UniProtKB-KW"/>
</dbReference>
<gene>
    <name evidence="5" type="ORF">MNKW57_06350</name>
</gene>
<dbReference type="RefSeq" id="WP_285762817.1">
    <property type="nucleotide sequence ID" value="NZ_BSYJ01000001.1"/>
</dbReference>
<evidence type="ECO:0000256" key="1">
    <source>
        <dbReference type="ARBA" id="ARBA00009405"/>
    </source>
</evidence>
<dbReference type="Gene3D" id="3.20.20.70">
    <property type="entry name" value="Aldolase class I"/>
    <property type="match status" value="1"/>
</dbReference>
<dbReference type="Proteomes" id="UP001224392">
    <property type="component" value="Unassembled WGS sequence"/>
</dbReference>
<evidence type="ECO:0000313" key="6">
    <source>
        <dbReference type="Proteomes" id="UP001224392"/>
    </source>
</evidence>
<dbReference type="InterPro" id="IPR000891">
    <property type="entry name" value="PYR_CT"/>
</dbReference>
<evidence type="ECO:0000313" key="5">
    <source>
        <dbReference type="EMBL" id="GMG86314.1"/>
    </source>
</evidence>
<accession>A0ABQ6LW60</accession>
<dbReference type="CDD" id="cd07938">
    <property type="entry name" value="DRE_TIM_HMGL"/>
    <property type="match status" value="1"/>
</dbReference>
<comment type="similarity">
    <text evidence="1">Belongs to the HMG-CoA lyase family.</text>
</comment>
<keyword evidence="6" id="KW-1185">Reference proteome</keyword>
<dbReference type="PANTHER" id="PTHR42738:SF7">
    <property type="entry name" value="HYDROXYMETHYLGLUTARYL-COA LYASE"/>
    <property type="match status" value="1"/>
</dbReference>
<organism evidence="5 6">
    <name type="scientific">Biformimicrobium ophioploci</name>
    <dbReference type="NCBI Taxonomy" id="3036711"/>
    <lineage>
        <taxon>Bacteria</taxon>
        <taxon>Pseudomonadati</taxon>
        <taxon>Pseudomonadota</taxon>
        <taxon>Gammaproteobacteria</taxon>
        <taxon>Cellvibrionales</taxon>
        <taxon>Microbulbiferaceae</taxon>
        <taxon>Biformimicrobium</taxon>
    </lineage>
</organism>
<proteinExistence type="inferred from homology"/>
<keyword evidence="3 5" id="KW-0456">Lyase</keyword>
<reference evidence="5 6" key="1">
    <citation type="submission" date="2023-04" db="EMBL/GenBank/DDBJ databases">
        <title>Marinobulbifer ophiurae gen. nov., sp. Nov., isolate from tissue of brittle star Ophioplocus japonicus.</title>
        <authorList>
            <person name="Kawano K."/>
            <person name="Sawayama S."/>
            <person name="Nakagawa S."/>
        </authorList>
    </citation>
    <scope>NUCLEOTIDE SEQUENCE [LARGE SCALE GENOMIC DNA]</scope>
    <source>
        <strain evidence="5 6">NKW57</strain>
    </source>
</reference>
<dbReference type="InterPro" id="IPR043594">
    <property type="entry name" value="HMGL"/>
</dbReference>
<protein>
    <submittedName>
        <fullName evidence="5">Hydroxymethylglutaryl-CoA lyase</fullName>
    </submittedName>
</protein>
<sequence>MLPDQREKVYINDVGPRDGLQNQASVLSVEARIKLIEALVDAGVKSIEAGAFVSPKAVPAMAGTEQVLGGVPAGAGVDYQVLIPNLRGYELARAAGASTVLLVICATETMNARNVRLSVDESLQQAAVILRAAQADGIRAIACVAVAWECPFEGRTNPAAVMELSGRLLAFGADQVVIADTIGAANPRAVYKLMADLARDYGASRLACHFHDTRAMGMANAYAALDAGIRHFDSSVGGIGGCPFAPGATGNIATEDLIMMLEQMGLDTGINLPVLMDAGKLAGELLGVETGGRAAAWRRLQREKEEALV</sequence>
<dbReference type="NCBIfam" id="NF004283">
    <property type="entry name" value="PRK05692.1"/>
    <property type="match status" value="1"/>
</dbReference>
<keyword evidence="2" id="KW-0479">Metal-binding</keyword>
<evidence type="ECO:0000259" key="4">
    <source>
        <dbReference type="PROSITE" id="PS50991"/>
    </source>
</evidence>
<dbReference type="PROSITE" id="PS50991">
    <property type="entry name" value="PYR_CT"/>
    <property type="match status" value="1"/>
</dbReference>
<dbReference type="InterPro" id="IPR013785">
    <property type="entry name" value="Aldolase_TIM"/>
</dbReference>
<name>A0ABQ6LW60_9GAMM</name>
<feature type="domain" description="Pyruvate carboxyltransferase" evidence="4">
    <location>
        <begin position="9"/>
        <end position="276"/>
    </location>
</feature>
<dbReference type="Pfam" id="PF00682">
    <property type="entry name" value="HMGL-like"/>
    <property type="match status" value="1"/>
</dbReference>
<evidence type="ECO:0000256" key="3">
    <source>
        <dbReference type="ARBA" id="ARBA00023239"/>
    </source>
</evidence>
<dbReference type="SUPFAM" id="SSF51569">
    <property type="entry name" value="Aldolase"/>
    <property type="match status" value="1"/>
</dbReference>
<dbReference type="PANTHER" id="PTHR42738">
    <property type="entry name" value="HYDROXYMETHYLGLUTARYL-COA LYASE"/>
    <property type="match status" value="1"/>
</dbReference>
<dbReference type="EMBL" id="BSYJ01000001">
    <property type="protein sequence ID" value="GMG86314.1"/>
    <property type="molecule type" value="Genomic_DNA"/>
</dbReference>
<comment type="caution">
    <text evidence="5">The sequence shown here is derived from an EMBL/GenBank/DDBJ whole genome shotgun (WGS) entry which is preliminary data.</text>
</comment>
<evidence type="ECO:0000256" key="2">
    <source>
        <dbReference type="ARBA" id="ARBA00022723"/>
    </source>
</evidence>